<dbReference type="InterPro" id="IPR052266">
    <property type="entry name" value="Miro-EF-hand_domain"/>
</dbReference>
<keyword evidence="5" id="KW-0677">Repeat</keyword>
<evidence type="ECO:0000313" key="17">
    <source>
        <dbReference type="EMBL" id="KAK6164700.1"/>
    </source>
</evidence>
<dbReference type="InterPro" id="IPR020860">
    <property type="entry name" value="MIRO_dom"/>
</dbReference>
<name>A0ABR0Y057_REHGL</name>
<organism evidence="17 18">
    <name type="scientific">Rehmannia glutinosa</name>
    <name type="common">Chinese foxglove</name>
    <dbReference type="NCBI Taxonomy" id="99300"/>
    <lineage>
        <taxon>Eukaryota</taxon>
        <taxon>Viridiplantae</taxon>
        <taxon>Streptophyta</taxon>
        <taxon>Embryophyta</taxon>
        <taxon>Tracheophyta</taxon>
        <taxon>Spermatophyta</taxon>
        <taxon>Magnoliopsida</taxon>
        <taxon>eudicotyledons</taxon>
        <taxon>Gunneridae</taxon>
        <taxon>Pentapetalae</taxon>
        <taxon>asterids</taxon>
        <taxon>lamiids</taxon>
        <taxon>Lamiales</taxon>
        <taxon>Orobanchaceae</taxon>
        <taxon>Rehmannieae</taxon>
        <taxon>Rehmannia</taxon>
    </lineage>
</organism>
<dbReference type="SUPFAM" id="SSF47473">
    <property type="entry name" value="EF-hand"/>
    <property type="match status" value="1"/>
</dbReference>
<keyword evidence="10 14" id="KW-1133">Transmembrane helix</keyword>
<dbReference type="PRINTS" id="PR00449">
    <property type="entry name" value="RASTRNSFRMNG"/>
</dbReference>
<dbReference type="InterPro" id="IPR027417">
    <property type="entry name" value="P-loop_NTPase"/>
</dbReference>
<keyword evidence="3 14" id="KW-0812">Transmembrane</keyword>
<keyword evidence="18" id="KW-1185">Reference proteome</keyword>
<evidence type="ECO:0000256" key="3">
    <source>
        <dbReference type="ARBA" id="ARBA00022692"/>
    </source>
</evidence>
<keyword evidence="11" id="KW-0496">Mitochondrion</keyword>
<dbReference type="PROSITE" id="PS00018">
    <property type="entry name" value="EF_HAND_1"/>
    <property type="match status" value="1"/>
</dbReference>
<dbReference type="Gene3D" id="1.10.238.10">
    <property type="entry name" value="EF-hand"/>
    <property type="match status" value="2"/>
</dbReference>
<accession>A0ABR0Y057</accession>
<keyword evidence="7" id="KW-1000">Mitochondrion outer membrane</keyword>
<evidence type="ECO:0000256" key="12">
    <source>
        <dbReference type="ARBA" id="ARBA00023134"/>
    </source>
</evidence>
<evidence type="ECO:0000259" key="15">
    <source>
        <dbReference type="PROSITE" id="PS50222"/>
    </source>
</evidence>
<reference evidence="17 18" key="1">
    <citation type="journal article" date="2021" name="Comput. Struct. Biotechnol. J.">
        <title>De novo genome assembly of the potent medicinal plant Rehmannia glutinosa using nanopore technology.</title>
        <authorList>
            <person name="Ma L."/>
            <person name="Dong C."/>
            <person name="Song C."/>
            <person name="Wang X."/>
            <person name="Zheng X."/>
            <person name="Niu Y."/>
            <person name="Chen S."/>
            <person name="Feng W."/>
        </authorList>
    </citation>
    <scope>NUCLEOTIDE SEQUENCE [LARGE SCALE GENOMIC DNA]</scope>
    <source>
        <strain evidence="17">DH-2019</strain>
    </source>
</reference>
<evidence type="ECO:0000256" key="1">
    <source>
        <dbReference type="ARBA" id="ARBA00004200"/>
    </source>
</evidence>
<keyword evidence="9" id="KW-0106">Calcium</keyword>
<evidence type="ECO:0000256" key="6">
    <source>
        <dbReference type="ARBA" id="ARBA00022741"/>
    </source>
</evidence>
<gene>
    <name evidence="17" type="ORF">DH2020_001564</name>
</gene>
<evidence type="ECO:0000256" key="14">
    <source>
        <dbReference type="SAM" id="Phobius"/>
    </source>
</evidence>
<comment type="similarity">
    <text evidence="2">Belongs to the mitochondrial Rho GTPase family.</text>
</comment>
<sequence length="782" mass="86029">MPAGGPISGARTTVRIVVVGDRGSGKSSLIAAASAETFRPDVPPVLYPARLPADYYPDGIPIIIIDTSSSLENRGKLAEELKRADAVVLTYACDQPSTLNRLSSFWLHELRRLEIKAPVIVAGCKLDRRNEEYNLSVEMVPLMQQFREIETCIECSAANMLQIQEVFYFAQKAVLHPTAPLFDQETQALRPRCIRALKRIFILCDHDMDGALNDEELNEFQVKCFNAPLRPDELVGVKRVVQEKLPEGVNDLGLTLTGFLFLHALFIEKGRIETTWTVLRKFGYNDELKLRDDYLSIPSKKAPDQSVELTSEAVEFLKGIFSTFDDDKDGVLRDSELEDLFSTAPESPWDEAPYKDAVQRTPLSGLSLSGFLSEVGMLDCLFEKGRLVKWALMTVLDPAESIANLIYVGHNCNAASALHITRSRSVDRKKQQTERNVFQCFVFGPKNAGKSALLMSLLGRPFSENITLATGEQYVVNGNKKTLILREIPEDGVKKLLSNKESLAACDVAVFVYDRSSGIALNLSRKGEESGFGMPCLLIAAKNDLDSNSTVNKDSAKVCLDMGMDAPIPVSVKERDLNNVFYRIVNAAGHPHLSVPETDIGRSQKRYRQIVTHTLMYLSVGAAATFIGLAAYRAYAARKNSSIPFDVERCVDVKFGQQAFSGLRALRETWLSESPGRLFGLRGLWALGVSGRLFDLRGLWALPETRALGVSRSALGLSGSRAPETGLSGSRRLFWSPGSPGDRTLGVSLSALSLPGSPGLWALGDPDSRVSWSALGLRRPCT</sequence>
<evidence type="ECO:0008006" key="19">
    <source>
        <dbReference type="Google" id="ProtNLM"/>
    </source>
</evidence>
<evidence type="ECO:0000256" key="7">
    <source>
        <dbReference type="ARBA" id="ARBA00022787"/>
    </source>
</evidence>
<evidence type="ECO:0000256" key="11">
    <source>
        <dbReference type="ARBA" id="ARBA00023128"/>
    </source>
</evidence>
<keyword evidence="4" id="KW-0479">Metal-binding</keyword>
<dbReference type="PANTHER" id="PTHR46819">
    <property type="entry name" value="EF-HAND CALCIUM-BINDING DOMAIN-CONTAINING PROTEIN 7"/>
    <property type="match status" value="1"/>
</dbReference>
<dbReference type="SMART" id="SM00174">
    <property type="entry name" value="RHO"/>
    <property type="match status" value="1"/>
</dbReference>
<evidence type="ECO:0000256" key="13">
    <source>
        <dbReference type="ARBA" id="ARBA00023136"/>
    </source>
</evidence>
<evidence type="ECO:0000256" key="9">
    <source>
        <dbReference type="ARBA" id="ARBA00022837"/>
    </source>
</evidence>
<evidence type="ECO:0000256" key="8">
    <source>
        <dbReference type="ARBA" id="ARBA00022801"/>
    </source>
</evidence>
<evidence type="ECO:0000259" key="16">
    <source>
        <dbReference type="PROSITE" id="PS51423"/>
    </source>
</evidence>
<dbReference type="InterPro" id="IPR018247">
    <property type="entry name" value="EF_Hand_1_Ca_BS"/>
</dbReference>
<dbReference type="InterPro" id="IPR001806">
    <property type="entry name" value="Small_GTPase"/>
</dbReference>
<dbReference type="Pfam" id="PF08355">
    <property type="entry name" value="EF_assoc_1"/>
    <property type="match status" value="1"/>
</dbReference>
<dbReference type="InterPro" id="IPR013567">
    <property type="entry name" value="EF_hand_assoc_2"/>
</dbReference>
<keyword evidence="6" id="KW-0547">Nucleotide-binding</keyword>
<proteinExistence type="inferred from homology"/>
<keyword evidence="12" id="KW-0342">GTP-binding</keyword>
<protein>
    <recommendedName>
        <fullName evidence="19">Mitochondrial Rho GTPase</fullName>
    </recommendedName>
</protein>
<evidence type="ECO:0000313" key="18">
    <source>
        <dbReference type="Proteomes" id="UP001318860"/>
    </source>
</evidence>
<dbReference type="PANTHER" id="PTHR46819:SF1">
    <property type="entry name" value="EF-HAND CALCIUM-BINDING DOMAIN-CONTAINING PROTEIN 7"/>
    <property type="match status" value="1"/>
</dbReference>
<dbReference type="Gene3D" id="3.40.50.300">
    <property type="entry name" value="P-loop containing nucleotide triphosphate hydrolases"/>
    <property type="match status" value="2"/>
</dbReference>
<evidence type="ECO:0000256" key="10">
    <source>
        <dbReference type="ARBA" id="ARBA00022989"/>
    </source>
</evidence>
<dbReference type="Pfam" id="PF08356">
    <property type="entry name" value="EF_assoc_2"/>
    <property type="match status" value="1"/>
</dbReference>
<dbReference type="Proteomes" id="UP001318860">
    <property type="component" value="Unassembled WGS sequence"/>
</dbReference>
<dbReference type="EMBL" id="JABTTQ020000001">
    <property type="protein sequence ID" value="KAK6164700.1"/>
    <property type="molecule type" value="Genomic_DNA"/>
</dbReference>
<dbReference type="SMART" id="SM00175">
    <property type="entry name" value="RAB"/>
    <property type="match status" value="1"/>
</dbReference>
<dbReference type="PROSITE" id="PS50222">
    <property type="entry name" value="EF_HAND_2"/>
    <property type="match status" value="1"/>
</dbReference>
<evidence type="ECO:0000256" key="5">
    <source>
        <dbReference type="ARBA" id="ARBA00022737"/>
    </source>
</evidence>
<feature type="transmembrane region" description="Helical" evidence="14">
    <location>
        <begin position="615"/>
        <end position="635"/>
    </location>
</feature>
<feature type="domain" description="Miro" evidence="16">
    <location>
        <begin position="11"/>
        <end position="176"/>
    </location>
</feature>
<comment type="caution">
    <text evidence="17">The sequence shown here is derived from an EMBL/GenBank/DDBJ whole genome shotgun (WGS) entry which is preliminary data.</text>
</comment>
<keyword evidence="13 14" id="KW-0472">Membrane</keyword>
<comment type="subcellular location">
    <subcellularLocation>
        <location evidence="1">Mitochondrion outer membrane</location>
        <topology evidence="1">Single-pass type IV membrane protein</topology>
    </subcellularLocation>
</comment>
<dbReference type="SUPFAM" id="SSF52540">
    <property type="entry name" value="P-loop containing nucleoside triphosphate hydrolases"/>
    <property type="match status" value="2"/>
</dbReference>
<feature type="domain" description="EF-hand" evidence="15">
    <location>
        <begin position="312"/>
        <end position="347"/>
    </location>
</feature>
<dbReference type="Pfam" id="PF00071">
    <property type="entry name" value="Ras"/>
    <property type="match status" value="1"/>
</dbReference>
<evidence type="ECO:0000256" key="2">
    <source>
        <dbReference type="ARBA" id="ARBA00007981"/>
    </source>
</evidence>
<dbReference type="PROSITE" id="PS51423">
    <property type="entry name" value="MIRO"/>
    <property type="match status" value="1"/>
</dbReference>
<dbReference type="InterPro" id="IPR013566">
    <property type="entry name" value="EF_hand_assoc_1"/>
</dbReference>
<dbReference type="InterPro" id="IPR002048">
    <property type="entry name" value="EF_hand_dom"/>
</dbReference>
<dbReference type="InterPro" id="IPR011992">
    <property type="entry name" value="EF-hand-dom_pair"/>
</dbReference>
<evidence type="ECO:0000256" key="4">
    <source>
        <dbReference type="ARBA" id="ARBA00022723"/>
    </source>
</evidence>
<keyword evidence="8" id="KW-0378">Hydrolase</keyword>